<organism evidence="18 19">
    <name type="scientific">Pteropus vampyrus</name>
    <name type="common">Large flying fox</name>
    <dbReference type="NCBI Taxonomy" id="132908"/>
    <lineage>
        <taxon>Eukaryota</taxon>
        <taxon>Metazoa</taxon>
        <taxon>Chordata</taxon>
        <taxon>Craniata</taxon>
        <taxon>Vertebrata</taxon>
        <taxon>Euteleostomi</taxon>
        <taxon>Mammalia</taxon>
        <taxon>Eutheria</taxon>
        <taxon>Laurasiatheria</taxon>
        <taxon>Chiroptera</taxon>
        <taxon>Yinpterochiroptera</taxon>
        <taxon>Pteropodoidea</taxon>
        <taxon>Pteropodidae</taxon>
        <taxon>Pteropodinae</taxon>
        <taxon>Pteropus</taxon>
    </lineage>
</organism>
<keyword evidence="6" id="KW-1133">Transmembrane helix</keyword>
<dbReference type="PANTHER" id="PTHR45996">
    <property type="entry name" value="AGAP001464-PB"/>
    <property type="match status" value="1"/>
</dbReference>
<evidence type="ECO:0000256" key="9">
    <source>
        <dbReference type="ARBA" id="ARBA00023136"/>
    </source>
</evidence>
<keyword evidence="3" id="KW-0812">Transmembrane</keyword>
<dbReference type="InterPro" id="IPR004827">
    <property type="entry name" value="bZIP"/>
</dbReference>
<dbReference type="FunFam" id="1.20.5.170:FF:000042">
    <property type="entry name" value="Cyclic AMP-responsive element-binding protein 3-like protein 3"/>
    <property type="match status" value="1"/>
</dbReference>
<evidence type="ECO:0000256" key="11">
    <source>
        <dbReference type="ARBA" id="ARBA00023163"/>
    </source>
</evidence>
<evidence type="ECO:0000256" key="13">
    <source>
        <dbReference type="ARBA" id="ARBA00023230"/>
    </source>
</evidence>
<dbReference type="CTD" id="84699"/>
<feature type="region of interest" description="Disordered" evidence="16">
    <location>
        <begin position="415"/>
        <end position="448"/>
    </location>
</feature>
<evidence type="ECO:0000256" key="14">
    <source>
        <dbReference type="ARBA" id="ARBA00023242"/>
    </source>
</evidence>
<evidence type="ECO:0000256" key="3">
    <source>
        <dbReference type="ARBA" id="ARBA00022692"/>
    </source>
</evidence>
<dbReference type="KEGG" id="pvp:105306745"/>
<evidence type="ECO:0000256" key="2">
    <source>
        <dbReference type="ARBA" id="ARBA00009050"/>
    </source>
</evidence>
<keyword evidence="11" id="KW-0804">Transcription</keyword>
<evidence type="ECO:0000313" key="19">
    <source>
        <dbReference type="RefSeq" id="XP_023380044.1"/>
    </source>
</evidence>
<dbReference type="GO" id="GO:0005789">
    <property type="term" value="C:endoplasmic reticulum membrane"/>
    <property type="evidence" value="ECO:0007669"/>
    <property type="project" value="UniProtKB-SubCell"/>
</dbReference>
<proteinExistence type="inferred from homology"/>
<dbReference type="Pfam" id="PF00170">
    <property type="entry name" value="bZIP_1"/>
    <property type="match status" value="1"/>
</dbReference>
<evidence type="ECO:0000256" key="15">
    <source>
        <dbReference type="SAM" id="Coils"/>
    </source>
</evidence>
<feature type="domain" description="BZIP" evidence="17">
    <location>
        <begin position="344"/>
        <end position="396"/>
    </location>
</feature>
<dbReference type="OrthoDB" id="674948at2759"/>
<keyword evidence="5" id="KW-0735">Signal-anchor</keyword>
<keyword evidence="10" id="KW-0010">Activator</keyword>
<dbReference type="GO" id="GO:0000978">
    <property type="term" value="F:RNA polymerase II cis-regulatory region sequence-specific DNA binding"/>
    <property type="evidence" value="ECO:0007669"/>
    <property type="project" value="TreeGrafter"/>
</dbReference>
<feature type="coiled-coil region" evidence="15">
    <location>
        <begin position="369"/>
        <end position="396"/>
    </location>
</feature>
<dbReference type="RefSeq" id="XP_023380044.1">
    <property type="nucleotide sequence ID" value="XM_023524276.1"/>
</dbReference>
<dbReference type="GO" id="GO:0000981">
    <property type="term" value="F:DNA-binding transcription factor activity, RNA polymerase II-specific"/>
    <property type="evidence" value="ECO:0007669"/>
    <property type="project" value="TreeGrafter"/>
</dbReference>
<evidence type="ECO:0000256" key="7">
    <source>
        <dbReference type="ARBA" id="ARBA00023015"/>
    </source>
</evidence>
<evidence type="ECO:0000256" key="5">
    <source>
        <dbReference type="ARBA" id="ARBA00022968"/>
    </source>
</evidence>
<keyword evidence="14" id="KW-0539">Nucleus</keyword>
<dbReference type="SUPFAM" id="SSF57959">
    <property type="entry name" value="Leucine zipper domain"/>
    <property type="match status" value="1"/>
</dbReference>
<keyword evidence="12" id="KW-0325">Glycoprotein</keyword>
<dbReference type="PANTHER" id="PTHR45996:SF1">
    <property type="entry name" value="CYCLIC AMP-RESPONSIVE ELEMENT-BINDING PROTEIN 3-LIKE PROTEIN 3"/>
    <property type="match status" value="1"/>
</dbReference>
<evidence type="ECO:0000313" key="18">
    <source>
        <dbReference type="Proteomes" id="UP000515202"/>
    </source>
</evidence>
<name>A0A6P6BYA2_PTEVA</name>
<keyword evidence="13" id="KW-0834">Unfolded protein response</keyword>
<feature type="region of interest" description="Disordered" evidence="16">
    <location>
        <begin position="171"/>
        <end position="210"/>
    </location>
</feature>
<dbReference type="GeneID" id="105306745"/>
<gene>
    <name evidence="19" type="primary">CREB3L3</name>
</gene>
<evidence type="ECO:0000256" key="4">
    <source>
        <dbReference type="ARBA" id="ARBA00022824"/>
    </source>
</evidence>
<evidence type="ECO:0000256" key="1">
    <source>
        <dbReference type="ARBA" id="ARBA00004648"/>
    </source>
</evidence>
<evidence type="ECO:0000256" key="16">
    <source>
        <dbReference type="SAM" id="MobiDB-lite"/>
    </source>
</evidence>
<evidence type="ECO:0000256" key="6">
    <source>
        <dbReference type="ARBA" id="ARBA00022989"/>
    </source>
</evidence>
<dbReference type="GO" id="GO:0006986">
    <property type="term" value="P:response to unfolded protein"/>
    <property type="evidence" value="ECO:0007669"/>
    <property type="project" value="UniProtKB-KW"/>
</dbReference>
<feature type="compositionally biased region" description="Low complexity" evidence="16">
    <location>
        <begin position="173"/>
        <end position="192"/>
    </location>
</feature>
<dbReference type="AlphaFoldDB" id="A0A6P6BYA2"/>
<keyword evidence="15" id="KW-0175">Coiled coil</keyword>
<evidence type="ECO:0000256" key="12">
    <source>
        <dbReference type="ARBA" id="ARBA00023180"/>
    </source>
</evidence>
<comment type="subcellular location">
    <subcellularLocation>
        <location evidence="1">Endoplasmic reticulum membrane</location>
        <topology evidence="1">Single-pass type II membrane protein</topology>
    </subcellularLocation>
</comment>
<reference evidence="19" key="1">
    <citation type="submission" date="2025-08" db="UniProtKB">
        <authorList>
            <consortium name="RefSeq"/>
        </authorList>
    </citation>
    <scope>IDENTIFICATION</scope>
    <source>
        <tissue evidence="19">Kidney</tissue>
    </source>
</reference>
<comment type="similarity">
    <text evidence="2">Belongs to the bZIP family. ATF subfamily.</text>
</comment>
<accession>A0A6P6BYA2</accession>
<evidence type="ECO:0000256" key="10">
    <source>
        <dbReference type="ARBA" id="ARBA00023159"/>
    </source>
</evidence>
<dbReference type="CDD" id="cd14689">
    <property type="entry name" value="bZIP_CREB3"/>
    <property type="match status" value="1"/>
</dbReference>
<feature type="region of interest" description="Disordered" evidence="16">
    <location>
        <begin position="485"/>
        <end position="504"/>
    </location>
</feature>
<evidence type="ECO:0000259" key="17">
    <source>
        <dbReference type="PROSITE" id="PS50217"/>
    </source>
</evidence>
<dbReference type="Gene3D" id="1.20.5.170">
    <property type="match status" value="1"/>
</dbReference>
<keyword evidence="18" id="KW-1185">Reference proteome</keyword>
<dbReference type="PROSITE" id="PS00036">
    <property type="entry name" value="BZIP_BASIC"/>
    <property type="match status" value="1"/>
</dbReference>
<dbReference type="GO" id="GO:0005634">
    <property type="term" value="C:nucleus"/>
    <property type="evidence" value="ECO:0007669"/>
    <property type="project" value="TreeGrafter"/>
</dbReference>
<keyword evidence="7" id="KW-0805">Transcription regulation</keyword>
<keyword evidence="4" id="KW-0256">Endoplasmic reticulum</keyword>
<dbReference type="PROSITE" id="PS50217">
    <property type="entry name" value="BZIP"/>
    <property type="match status" value="1"/>
</dbReference>
<keyword evidence="8" id="KW-0238">DNA-binding</keyword>
<sequence length="504" mass="53945">MTRQCPDLLPDIAVSTATQRQLRLCTMILNFSITAYKPHKLGQETSAPRAPVSSSMASSTCPMGPIDSLELLDLLFDRQDGILRHVDLGEVWNHVGDQLEAELAGLVNGDLAAGKMASSTCPMGPIDSLELLDLLFDRQDGILRHVDLGEVWNHVGDQVLPGPDSDDFLSCILGSGDSSPSSPLWSPAASDSGLSEDLPSDPQDTPPHTVPVTALSSCHVTEPGKELCPSYCPVPPGPARPPGPAAQGLEASVAIDLEMWSPGLEEQAGPADLPPQGGLTVKDLLLSGSGGDLQQHHLAAPHLLRPGPGHCQQLVLTEDEKKLLAKEGITLPTQLPLTKYEERVLKRIRRKIRNKQSAQESRKKKKEYIDGLETRMSACTAQNQELQRKVLHLEKQNLAGVFSRTLHNDAASRVALDTNPGSEDPGLQPEAGAPQGGSPGSPKVDWDSRDMLALDTSTEELDNSTLVPGNLTEELSRASLLDWASPKPALNPGRVGLEAAGEEL</sequence>
<evidence type="ECO:0000256" key="8">
    <source>
        <dbReference type="ARBA" id="ARBA00023125"/>
    </source>
</evidence>
<dbReference type="Proteomes" id="UP000515202">
    <property type="component" value="Unplaced"/>
</dbReference>
<dbReference type="InterPro" id="IPR046347">
    <property type="entry name" value="bZIP_sf"/>
</dbReference>
<keyword evidence="9" id="KW-0472">Membrane</keyword>
<dbReference type="InterPro" id="IPR051381">
    <property type="entry name" value="CREB_ATF_subfamily"/>
</dbReference>
<dbReference type="SMART" id="SM00338">
    <property type="entry name" value="BRLZ"/>
    <property type="match status" value="1"/>
</dbReference>
<protein>
    <submittedName>
        <fullName evidence="19">Cyclic AMP-responsive element-binding protein 3-like protein 3</fullName>
    </submittedName>
</protein>